<organism evidence="4 5">
    <name type="scientific">Toxocara canis</name>
    <name type="common">Canine roundworm</name>
    <dbReference type="NCBI Taxonomy" id="6265"/>
    <lineage>
        <taxon>Eukaryota</taxon>
        <taxon>Metazoa</taxon>
        <taxon>Ecdysozoa</taxon>
        <taxon>Nematoda</taxon>
        <taxon>Chromadorea</taxon>
        <taxon>Rhabditida</taxon>
        <taxon>Spirurina</taxon>
        <taxon>Ascaridomorpha</taxon>
        <taxon>Ascaridoidea</taxon>
        <taxon>Toxocaridae</taxon>
        <taxon>Toxocara</taxon>
    </lineage>
</organism>
<dbReference type="PROSITE" id="PS50245">
    <property type="entry name" value="CAP_GLY_2"/>
    <property type="match status" value="1"/>
</dbReference>
<evidence type="ECO:0000259" key="2">
    <source>
        <dbReference type="PROSITE" id="PS50245"/>
    </source>
</evidence>
<gene>
    <name evidence="3" type="ORF">TCNE_LOCUS17147</name>
</gene>
<dbReference type="AlphaFoldDB" id="A0A183V8S7"/>
<keyword evidence="4" id="KW-1185">Reference proteome</keyword>
<evidence type="ECO:0000256" key="1">
    <source>
        <dbReference type="SAM" id="MobiDB-lite"/>
    </source>
</evidence>
<dbReference type="Gene3D" id="2.30.30.190">
    <property type="entry name" value="CAP Gly-rich-like domain"/>
    <property type="match status" value="1"/>
</dbReference>
<sequence length="416" mass="45205">MIPLCLAFVDYKKAFDSVERNAVLSALDKCGVNPNYVDLLTEMTTGCSTEIKLFSEPCYINICKGVRQGDTTSPKKSHSSLFDDEFGAPVVRNVPIRIVPSVHHNEPPAYSTIFAKGASSADESLSSNTRIPPQTTSQRSAHGEAGSGTACVPRAGPSITDRPLKAAAVKDCSSGGLSKLHIGTATNNVSSYTVSMPHCCDLRSGDRVVWFDRVGVPRRGTVKWTGRLKGHSSIYVGVDFDEEIGGGTGRYQGLELFRTELNHAGLLPLSACMKEADMEVSPTERSNEPPTTVVPPTRLQRSCVEVDFRNERRFGVVKWIGYAHNEDKRNNDKSVAVEIEGLLPREWPSTLEVDIIGNGSALYRATGPVAIVPVSSLHQDNRFATPIVGESPSIGADLCSKFFIFFFFAIFTNTSP</sequence>
<dbReference type="SMART" id="SM01052">
    <property type="entry name" value="CAP_GLY"/>
    <property type="match status" value="1"/>
</dbReference>
<dbReference type="InterPro" id="IPR000938">
    <property type="entry name" value="CAP-Gly_domain"/>
</dbReference>
<dbReference type="Proteomes" id="UP000050794">
    <property type="component" value="Unassembled WGS sequence"/>
</dbReference>
<feature type="domain" description="CAP-Gly" evidence="2">
    <location>
        <begin position="226"/>
        <end position="269"/>
    </location>
</feature>
<feature type="compositionally biased region" description="Polar residues" evidence="1">
    <location>
        <begin position="123"/>
        <end position="140"/>
    </location>
</feature>
<proteinExistence type="predicted"/>
<protein>
    <submittedName>
        <fullName evidence="5">CAP-Gly domain-containing protein</fullName>
    </submittedName>
</protein>
<evidence type="ECO:0000313" key="3">
    <source>
        <dbReference type="EMBL" id="VDM48468.1"/>
    </source>
</evidence>
<dbReference type="SUPFAM" id="SSF74924">
    <property type="entry name" value="Cap-Gly domain"/>
    <property type="match status" value="1"/>
</dbReference>
<evidence type="ECO:0000313" key="5">
    <source>
        <dbReference type="WBParaSite" id="TCNE_0001714801-mRNA-1"/>
    </source>
</evidence>
<reference evidence="3 4" key="2">
    <citation type="submission" date="2018-11" db="EMBL/GenBank/DDBJ databases">
        <authorList>
            <consortium name="Pathogen Informatics"/>
        </authorList>
    </citation>
    <scope>NUCLEOTIDE SEQUENCE [LARGE SCALE GENOMIC DNA]</scope>
</reference>
<reference evidence="5" key="1">
    <citation type="submission" date="2016-06" db="UniProtKB">
        <authorList>
            <consortium name="WormBaseParasite"/>
        </authorList>
    </citation>
    <scope>IDENTIFICATION</scope>
</reference>
<dbReference type="Pfam" id="PF01302">
    <property type="entry name" value="CAP_GLY"/>
    <property type="match status" value="1"/>
</dbReference>
<name>A0A183V8S7_TOXCA</name>
<dbReference type="InterPro" id="IPR036859">
    <property type="entry name" value="CAP-Gly_dom_sf"/>
</dbReference>
<feature type="region of interest" description="Disordered" evidence="1">
    <location>
        <begin position="123"/>
        <end position="157"/>
    </location>
</feature>
<dbReference type="EMBL" id="UYWY01024192">
    <property type="protein sequence ID" value="VDM48468.1"/>
    <property type="molecule type" value="Genomic_DNA"/>
</dbReference>
<evidence type="ECO:0000313" key="4">
    <source>
        <dbReference type="Proteomes" id="UP000050794"/>
    </source>
</evidence>
<accession>A0A183V8S7</accession>
<dbReference type="WBParaSite" id="TCNE_0001714801-mRNA-1">
    <property type="protein sequence ID" value="TCNE_0001714801-mRNA-1"/>
    <property type="gene ID" value="TCNE_0001714801"/>
</dbReference>